<proteinExistence type="predicted"/>
<dbReference type="OrthoDB" id="10290695at2759"/>
<comment type="caution">
    <text evidence="1">The sequence shown here is derived from an EMBL/GenBank/DDBJ whole genome shotgun (WGS) entry which is preliminary data.</text>
</comment>
<organism evidence="1 2">
    <name type="scientific">Achlya hypogyna</name>
    <name type="common">Oomycete</name>
    <name type="synonym">Protoachlya hypogyna</name>
    <dbReference type="NCBI Taxonomy" id="1202772"/>
    <lineage>
        <taxon>Eukaryota</taxon>
        <taxon>Sar</taxon>
        <taxon>Stramenopiles</taxon>
        <taxon>Oomycota</taxon>
        <taxon>Saprolegniomycetes</taxon>
        <taxon>Saprolegniales</taxon>
        <taxon>Achlyaceae</taxon>
        <taxon>Achlya</taxon>
    </lineage>
</organism>
<accession>A0A1V9Z8M5</accession>
<dbReference type="EMBL" id="JNBR01000366">
    <property type="protein sequence ID" value="OQR94329.1"/>
    <property type="molecule type" value="Genomic_DNA"/>
</dbReference>
<evidence type="ECO:0000313" key="1">
    <source>
        <dbReference type="EMBL" id="OQR94329.1"/>
    </source>
</evidence>
<gene>
    <name evidence="1" type="ORF">ACHHYP_01426</name>
</gene>
<evidence type="ECO:0000313" key="2">
    <source>
        <dbReference type="Proteomes" id="UP000243579"/>
    </source>
</evidence>
<keyword evidence="2" id="KW-1185">Reference proteome</keyword>
<dbReference type="Proteomes" id="UP000243579">
    <property type="component" value="Unassembled WGS sequence"/>
</dbReference>
<reference evidence="1 2" key="1">
    <citation type="journal article" date="2014" name="Genome Biol. Evol.">
        <title>The secreted proteins of Achlya hypogyna and Thraustotheca clavata identify the ancestral oomycete secretome and reveal gene acquisitions by horizontal gene transfer.</title>
        <authorList>
            <person name="Misner I."/>
            <person name="Blouin N."/>
            <person name="Leonard G."/>
            <person name="Richards T.A."/>
            <person name="Lane C.E."/>
        </authorList>
    </citation>
    <scope>NUCLEOTIDE SEQUENCE [LARGE SCALE GENOMIC DNA]</scope>
    <source>
        <strain evidence="1 2">ATCC 48635</strain>
    </source>
</reference>
<dbReference type="AlphaFoldDB" id="A0A1V9Z8M5"/>
<protein>
    <submittedName>
        <fullName evidence="1">Uncharacterized protein</fullName>
    </submittedName>
</protein>
<sequence>MVRSRKAVPDEAVRLEMVANIQVYMTSLLKVVGHGDGLAAEWSHSTDVLREYGVEVDKDDPSVIPPEAMLRFLKGTIAADNEAKLQYAVDIYKRHLAICADNTAYVTTFPTTFTALITAVREVRPNVERVWTRPDCAPQSLVHDELSFLRLTLSQMRLVYLG</sequence>
<name>A0A1V9Z8M5_ACHHY</name>